<evidence type="ECO:0000313" key="3">
    <source>
        <dbReference type="Proteomes" id="UP000290243"/>
    </source>
</evidence>
<dbReference type="Proteomes" id="UP000290243">
    <property type="component" value="Chromosome"/>
</dbReference>
<keyword evidence="1" id="KW-0472">Membrane</keyword>
<dbReference type="RefSeq" id="WP_129647111.1">
    <property type="nucleotide sequence ID" value="NZ_LR215037.1"/>
</dbReference>
<dbReference type="KEGG" id="mmau:NCTC10168_00683"/>
<protein>
    <submittedName>
        <fullName evidence="2">Uncharacterized protein</fullName>
    </submittedName>
</protein>
<organism evidence="2 3">
    <name type="scientific">Mycoplasmopsis maculosa</name>
    <dbReference type="NCBI Taxonomy" id="114885"/>
    <lineage>
        <taxon>Bacteria</taxon>
        <taxon>Bacillati</taxon>
        <taxon>Mycoplasmatota</taxon>
        <taxon>Mycoplasmoidales</taxon>
        <taxon>Metamycoplasmataceae</taxon>
        <taxon>Mycoplasmopsis</taxon>
    </lineage>
</organism>
<reference evidence="2 3" key="1">
    <citation type="submission" date="2019-01" db="EMBL/GenBank/DDBJ databases">
        <authorList>
            <consortium name="Pathogen Informatics"/>
        </authorList>
    </citation>
    <scope>NUCLEOTIDE SEQUENCE [LARGE SCALE GENOMIC DNA]</scope>
    <source>
        <strain evidence="2 3">NCTC10168</strain>
    </source>
</reference>
<name>A0A449B5A3_9BACT</name>
<keyword evidence="1" id="KW-1133">Transmembrane helix</keyword>
<accession>A0A449B5A3</accession>
<keyword evidence="3" id="KW-1185">Reference proteome</keyword>
<sequence>MNIIFAIILFIFLFVILPWINLGSNPDDYLKGIFLAFSKEITSSFILVILLPLQTATIILNTILMVKSRKYETPLILFILSFVFGSIFSIIASMLMYDTYSKLESKKIKKEE</sequence>
<evidence type="ECO:0000313" key="2">
    <source>
        <dbReference type="EMBL" id="VEU75749.1"/>
    </source>
</evidence>
<feature type="transmembrane region" description="Helical" evidence="1">
    <location>
        <begin position="42"/>
        <end position="63"/>
    </location>
</feature>
<gene>
    <name evidence="2" type="ORF">NCTC10168_00683</name>
</gene>
<proteinExistence type="predicted"/>
<dbReference type="AlphaFoldDB" id="A0A449B5A3"/>
<keyword evidence="1" id="KW-0812">Transmembrane</keyword>
<dbReference type="EMBL" id="LR215037">
    <property type="protein sequence ID" value="VEU75749.1"/>
    <property type="molecule type" value="Genomic_DNA"/>
</dbReference>
<evidence type="ECO:0000256" key="1">
    <source>
        <dbReference type="SAM" id="Phobius"/>
    </source>
</evidence>
<feature type="transmembrane region" description="Helical" evidence="1">
    <location>
        <begin position="75"/>
        <end position="97"/>
    </location>
</feature>